<reference evidence="3" key="1">
    <citation type="submission" date="2023-11" db="EMBL/GenBank/DDBJ databases">
        <title>Scrofimicrobium hongkongense sp. nov., isolated from a patient with peritonitis.</title>
        <authorList>
            <person name="Lao H.Y."/>
            <person name="Wong A.Y.P."/>
            <person name="Ng T.L."/>
            <person name="Wong R.Y.L."/>
            <person name="Yau M.C.Y."/>
            <person name="Lam J.Y.W."/>
            <person name="Siu G.K.H."/>
        </authorList>
    </citation>
    <scope>NUCLEOTIDE SEQUENCE</scope>
    <source>
        <strain evidence="3">R131</strain>
    </source>
</reference>
<name>A0AAU7V8Y3_9ACTO</name>
<dbReference type="GO" id="GO:0016787">
    <property type="term" value="F:hydrolase activity"/>
    <property type="evidence" value="ECO:0007669"/>
    <property type="project" value="UniProtKB-KW"/>
</dbReference>
<evidence type="ECO:0000259" key="2">
    <source>
        <dbReference type="Pfam" id="PF01551"/>
    </source>
</evidence>
<feature type="domain" description="M23ase beta-sheet core" evidence="2">
    <location>
        <begin position="34"/>
        <end position="122"/>
    </location>
</feature>
<protein>
    <submittedName>
        <fullName evidence="3">M23 family metallopeptidase</fullName>
        <ecNumber evidence="3">3.4.-.-</ecNumber>
    </submittedName>
</protein>
<dbReference type="Pfam" id="PF01551">
    <property type="entry name" value="Peptidase_M23"/>
    <property type="match status" value="1"/>
</dbReference>
<dbReference type="EMBL" id="CP138335">
    <property type="protein sequence ID" value="XBW08753.1"/>
    <property type="molecule type" value="Genomic_DNA"/>
</dbReference>
<evidence type="ECO:0000256" key="1">
    <source>
        <dbReference type="SAM" id="SignalP"/>
    </source>
</evidence>
<dbReference type="InterPro" id="IPR016047">
    <property type="entry name" value="M23ase_b-sheet_dom"/>
</dbReference>
<accession>A0AAU7V8Y3</accession>
<evidence type="ECO:0000313" key="3">
    <source>
        <dbReference type="EMBL" id="XBW08753.1"/>
    </source>
</evidence>
<dbReference type="EC" id="3.4.-.-" evidence="3"/>
<dbReference type="InterPro" id="IPR011055">
    <property type="entry name" value="Dup_hybrid_motif"/>
</dbReference>
<dbReference type="CDD" id="cd12797">
    <property type="entry name" value="M23_peptidase"/>
    <property type="match status" value="1"/>
</dbReference>
<dbReference type="SUPFAM" id="SSF51261">
    <property type="entry name" value="Duplicated hybrid motif"/>
    <property type="match status" value="1"/>
</dbReference>
<sequence length="136" mass="14575">MKSLLTLSLLLLGVLAPGQVARPFDPPAERWLPGHRGVDLVAHLDQEVVSPAPGRVIYAGPLVDRSVISVELASGLRLTFEPVTPIVQVGEAVERGQVLGRMATSGSLHWGAKYPGDQYVDPLALTLGPIRLKSWP</sequence>
<organism evidence="3">
    <name type="scientific">Scrofimicrobium appendicitidis</name>
    <dbReference type="NCBI Taxonomy" id="3079930"/>
    <lineage>
        <taxon>Bacteria</taxon>
        <taxon>Bacillati</taxon>
        <taxon>Actinomycetota</taxon>
        <taxon>Actinomycetes</taxon>
        <taxon>Actinomycetales</taxon>
        <taxon>Actinomycetaceae</taxon>
        <taxon>Scrofimicrobium</taxon>
    </lineage>
</organism>
<dbReference type="Gene3D" id="2.70.70.10">
    <property type="entry name" value="Glucose Permease (Domain IIA)"/>
    <property type="match status" value="1"/>
</dbReference>
<dbReference type="KEGG" id="sapp:SAC06_04135"/>
<keyword evidence="3" id="KW-0378">Hydrolase</keyword>
<feature type="chain" id="PRO_5043694822" evidence="1">
    <location>
        <begin position="22"/>
        <end position="136"/>
    </location>
</feature>
<gene>
    <name evidence="3" type="ORF">SAC06_04135</name>
</gene>
<feature type="signal peptide" evidence="1">
    <location>
        <begin position="1"/>
        <end position="21"/>
    </location>
</feature>
<keyword evidence="1" id="KW-0732">Signal</keyword>
<dbReference type="RefSeq" id="WP_350258953.1">
    <property type="nucleotide sequence ID" value="NZ_CP138335.1"/>
</dbReference>
<proteinExistence type="predicted"/>
<dbReference type="AlphaFoldDB" id="A0AAU7V8Y3"/>